<dbReference type="Proteomes" id="UP000190897">
    <property type="component" value="Unassembled WGS sequence"/>
</dbReference>
<gene>
    <name evidence="4" type="ORF">SAMN05660293_04627</name>
</gene>
<protein>
    <submittedName>
        <fullName evidence="4">Outer membrane protein beta-barrel domain-containing protein</fullName>
    </submittedName>
</protein>
<accession>A0A1T5GZ13</accession>
<keyword evidence="2" id="KW-1133">Transmembrane helix</keyword>
<dbReference type="SUPFAM" id="SSF56925">
    <property type="entry name" value="OMPA-like"/>
    <property type="match status" value="2"/>
</dbReference>
<feature type="domain" description="Outer membrane protein beta-barrel" evidence="3">
    <location>
        <begin position="18"/>
        <end position="198"/>
    </location>
</feature>
<evidence type="ECO:0000313" key="5">
    <source>
        <dbReference type="Proteomes" id="UP000190897"/>
    </source>
</evidence>
<sequence length="285" mass="31557">MRSKCASKYALAKAFILILAFLGTLKVTAQNKSGKYVNPFGVMSVTAGVGVAYYMGDLTDGVNMKHLGLGPSISLGGLYRLTEHVSARGELRFYQVSADQKYSKNAQNNLSFKTFNPDINLGIQADLFSFNSQARVNPYLFGGVGFTLLNPKAKIDGKWHSLAPLTTESVKYKRLPLVFTAGIGVSIKTTERLSLGAELCNNFLNSDYLDDVSTVYPNPDQLPSDLARRLSDRSPEIGLEPRQPGWNRGSAKSKDSYLFFQVRATYLIGNRMQALERRKTRCPKF</sequence>
<reference evidence="5" key="1">
    <citation type="submission" date="2017-02" db="EMBL/GenBank/DDBJ databases">
        <authorList>
            <person name="Varghese N."/>
            <person name="Submissions S."/>
        </authorList>
    </citation>
    <scope>NUCLEOTIDE SEQUENCE [LARGE SCALE GENOMIC DNA]</scope>
    <source>
        <strain evidence="5">DSM 22270</strain>
    </source>
</reference>
<dbReference type="EMBL" id="FUZA01000007">
    <property type="protein sequence ID" value="SKC13673.1"/>
    <property type="molecule type" value="Genomic_DNA"/>
</dbReference>
<keyword evidence="2" id="KW-0472">Membrane</keyword>
<dbReference type="Gene3D" id="2.40.160.20">
    <property type="match status" value="1"/>
</dbReference>
<keyword evidence="5" id="KW-1185">Reference proteome</keyword>
<dbReference type="STRING" id="651661.SAMN05660293_04627"/>
<dbReference type="AlphaFoldDB" id="A0A1T5GZ13"/>
<evidence type="ECO:0000313" key="4">
    <source>
        <dbReference type="EMBL" id="SKC13673.1"/>
    </source>
</evidence>
<evidence type="ECO:0000256" key="1">
    <source>
        <dbReference type="ARBA" id="ARBA00022729"/>
    </source>
</evidence>
<name>A0A1T5GZ13_9BACT</name>
<dbReference type="Pfam" id="PF13505">
    <property type="entry name" value="OMP_b-brl"/>
    <property type="match status" value="1"/>
</dbReference>
<organism evidence="4 5">
    <name type="scientific">Dyadobacter psychrophilus</name>
    <dbReference type="NCBI Taxonomy" id="651661"/>
    <lineage>
        <taxon>Bacteria</taxon>
        <taxon>Pseudomonadati</taxon>
        <taxon>Bacteroidota</taxon>
        <taxon>Cytophagia</taxon>
        <taxon>Cytophagales</taxon>
        <taxon>Spirosomataceae</taxon>
        <taxon>Dyadobacter</taxon>
    </lineage>
</organism>
<proteinExistence type="predicted"/>
<keyword evidence="2" id="KW-0812">Transmembrane</keyword>
<dbReference type="InterPro" id="IPR027385">
    <property type="entry name" value="Beta-barrel_OMP"/>
</dbReference>
<dbReference type="OrthoDB" id="654178at2"/>
<dbReference type="RefSeq" id="WP_082217082.1">
    <property type="nucleotide sequence ID" value="NZ_FUZA01000007.1"/>
</dbReference>
<dbReference type="InterPro" id="IPR011250">
    <property type="entry name" value="OMP/PagP_B-barrel"/>
</dbReference>
<keyword evidence="1" id="KW-0732">Signal</keyword>
<feature type="transmembrane region" description="Helical" evidence="2">
    <location>
        <begin position="39"/>
        <end position="56"/>
    </location>
</feature>
<evidence type="ECO:0000256" key="2">
    <source>
        <dbReference type="SAM" id="Phobius"/>
    </source>
</evidence>
<evidence type="ECO:0000259" key="3">
    <source>
        <dbReference type="Pfam" id="PF13505"/>
    </source>
</evidence>